<reference evidence="2 3" key="1">
    <citation type="submission" date="2016-02" db="EMBL/GenBank/DDBJ databases">
        <title>Complete genome sequence of Halocynthiibacter arcticus PAMC 20958t from arctic marine sediment.</title>
        <authorList>
            <person name="Lee Y.M."/>
            <person name="Baek K."/>
            <person name="Lee H.K."/>
            <person name="Shin S.C."/>
        </authorList>
    </citation>
    <scope>NUCLEOTIDE SEQUENCE [LARGE SCALE GENOMIC DNA]</scope>
    <source>
        <strain evidence="2">PAMC 20958</strain>
    </source>
</reference>
<protein>
    <recommendedName>
        <fullName evidence="4">DUF2933 domain-containing protein</fullName>
    </recommendedName>
</protein>
<dbReference type="InterPro" id="IPR021682">
    <property type="entry name" value="DUF2933"/>
</dbReference>
<proteinExistence type="predicted"/>
<evidence type="ECO:0008006" key="4">
    <source>
        <dbReference type="Google" id="ProtNLM"/>
    </source>
</evidence>
<sequence length="105" mass="11161">MDENQTTEKNQPFKLINVAMIACCAVMLIPIGGYFLAGGTLTGLGSNLIAFAPIILCVGAHIFMHKVMGKKCHGSKKQNDGKVQTPAILPVVQSAASPIPQVTRR</sequence>
<dbReference type="Pfam" id="PF11666">
    <property type="entry name" value="DUF2933"/>
    <property type="match status" value="1"/>
</dbReference>
<dbReference type="OrthoDB" id="7850212at2"/>
<keyword evidence="3" id="KW-1185">Reference proteome</keyword>
<organism evidence="2 3">
    <name type="scientific">Falsihalocynthiibacter arcticus</name>
    <dbReference type="NCBI Taxonomy" id="1579316"/>
    <lineage>
        <taxon>Bacteria</taxon>
        <taxon>Pseudomonadati</taxon>
        <taxon>Pseudomonadota</taxon>
        <taxon>Alphaproteobacteria</taxon>
        <taxon>Rhodobacterales</taxon>
        <taxon>Roseobacteraceae</taxon>
        <taxon>Falsihalocynthiibacter</taxon>
    </lineage>
</organism>
<accession>A0A126V512</accession>
<dbReference type="AlphaFoldDB" id="A0A126V512"/>
<keyword evidence="1" id="KW-0472">Membrane</keyword>
<evidence type="ECO:0000256" key="1">
    <source>
        <dbReference type="SAM" id="Phobius"/>
    </source>
</evidence>
<evidence type="ECO:0000313" key="2">
    <source>
        <dbReference type="EMBL" id="AML53392.1"/>
    </source>
</evidence>
<evidence type="ECO:0000313" key="3">
    <source>
        <dbReference type="Proteomes" id="UP000070371"/>
    </source>
</evidence>
<keyword evidence="1" id="KW-1133">Transmembrane helix</keyword>
<name>A0A126V512_9RHOB</name>
<dbReference type="EMBL" id="CP014327">
    <property type="protein sequence ID" value="AML53392.1"/>
    <property type="molecule type" value="Genomic_DNA"/>
</dbReference>
<dbReference type="Proteomes" id="UP000070371">
    <property type="component" value="Chromosome"/>
</dbReference>
<dbReference type="KEGG" id="hat:RC74_20940"/>
<gene>
    <name evidence="2" type="ORF">RC74_20940</name>
</gene>
<feature type="transmembrane region" description="Helical" evidence="1">
    <location>
        <begin position="15"/>
        <end position="36"/>
    </location>
</feature>
<feature type="transmembrane region" description="Helical" evidence="1">
    <location>
        <begin position="48"/>
        <end position="68"/>
    </location>
</feature>
<keyword evidence="1" id="KW-0812">Transmembrane</keyword>
<dbReference type="STRING" id="1579316.RC74_20940"/>